<dbReference type="Pfam" id="PF00800">
    <property type="entry name" value="PDT"/>
    <property type="match status" value="1"/>
</dbReference>
<feature type="domain" description="Prephenate dehydratase" evidence="10">
    <location>
        <begin position="1"/>
        <end position="176"/>
    </location>
</feature>
<comment type="catalytic activity">
    <reaction evidence="8 9">
        <text>prephenate + H(+) = 3-phenylpyruvate + CO2 + H2O</text>
        <dbReference type="Rhea" id="RHEA:21648"/>
        <dbReference type="ChEBI" id="CHEBI:15377"/>
        <dbReference type="ChEBI" id="CHEBI:15378"/>
        <dbReference type="ChEBI" id="CHEBI:16526"/>
        <dbReference type="ChEBI" id="CHEBI:18005"/>
        <dbReference type="ChEBI" id="CHEBI:29934"/>
        <dbReference type="EC" id="4.2.1.51"/>
    </reaction>
</comment>
<dbReference type="Pfam" id="PF01842">
    <property type="entry name" value="ACT"/>
    <property type="match status" value="1"/>
</dbReference>
<keyword evidence="5 9" id="KW-0057">Aromatic amino acid biosynthesis</keyword>
<dbReference type="CDD" id="cd13631">
    <property type="entry name" value="PBP2_Ct-PDT_like"/>
    <property type="match status" value="1"/>
</dbReference>
<evidence type="ECO:0000256" key="1">
    <source>
        <dbReference type="ARBA" id="ARBA00004741"/>
    </source>
</evidence>
<evidence type="ECO:0000256" key="8">
    <source>
        <dbReference type="ARBA" id="ARBA00047848"/>
    </source>
</evidence>
<evidence type="ECO:0000256" key="3">
    <source>
        <dbReference type="ARBA" id="ARBA00021872"/>
    </source>
</evidence>
<evidence type="ECO:0000256" key="7">
    <source>
        <dbReference type="ARBA" id="ARBA00023239"/>
    </source>
</evidence>
<dbReference type="UniPathway" id="UPA00121">
    <property type="reaction ID" value="UER00345"/>
</dbReference>
<keyword evidence="4 9" id="KW-0028">Amino-acid biosynthesis</keyword>
<feature type="domain" description="ACT" evidence="11">
    <location>
        <begin position="193"/>
        <end position="271"/>
    </location>
</feature>
<evidence type="ECO:0000313" key="13">
    <source>
        <dbReference type="Proteomes" id="UP000533476"/>
    </source>
</evidence>
<dbReference type="AlphaFoldDB" id="A0A7Y0L556"/>
<dbReference type="InterPro" id="IPR045865">
    <property type="entry name" value="ACT-like_dom_sf"/>
</dbReference>
<dbReference type="PANTHER" id="PTHR21022:SF19">
    <property type="entry name" value="PREPHENATE DEHYDRATASE-RELATED"/>
    <property type="match status" value="1"/>
</dbReference>
<evidence type="ECO:0000256" key="5">
    <source>
        <dbReference type="ARBA" id="ARBA00023141"/>
    </source>
</evidence>
<dbReference type="SUPFAM" id="SSF53850">
    <property type="entry name" value="Periplasmic binding protein-like II"/>
    <property type="match status" value="1"/>
</dbReference>
<evidence type="ECO:0000256" key="4">
    <source>
        <dbReference type="ARBA" id="ARBA00022605"/>
    </source>
</evidence>
<dbReference type="RefSeq" id="WP_169100641.1">
    <property type="nucleotide sequence ID" value="NZ_JABBVZ010000050.1"/>
</dbReference>
<protein>
    <recommendedName>
        <fullName evidence="3 9">Prephenate dehydratase</fullName>
        <shortName evidence="9">PDT</shortName>
        <ecNumber evidence="2 9">4.2.1.51</ecNumber>
    </recommendedName>
</protein>
<proteinExistence type="predicted"/>
<dbReference type="InterPro" id="IPR018528">
    <property type="entry name" value="Preph_deHydtase_CS"/>
</dbReference>
<dbReference type="CDD" id="cd04905">
    <property type="entry name" value="ACT_CM-PDT"/>
    <property type="match status" value="1"/>
</dbReference>
<keyword evidence="7 9" id="KW-0456">Lyase</keyword>
<evidence type="ECO:0000259" key="10">
    <source>
        <dbReference type="PROSITE" id="PS51171"/>
    </source>
</evidence>
<comment type="caution">
    <text evidence="12">The sequence shown here is derived from an EMBL/GenBank/DDBJ whole genome shotgun (WGS) entry which is preliminary data.</text>
</comment>
<dbReference type="PROSITE" id="PS51171">
    <property type="entry name" value="PREPHENATE_DEHYDR_3"/>
    <property type="match status" value="1"/>
</dbReference>
<evidence type="ECO:0000256" key="9">
    <source>
        <dbReference type="RuleBase" id="RU361254"/>
    </source>
</evidence>
<accession>A0A7Y0L556</accession>
<comment type="pathway">
    <text evidence="1 9">Amino-acid biosynthesis; L-phenylalanine biosynthesis; phenylpyruvate from prephenate: step 1/1.</text>
</comment>
<name>A0A7Y0L556_9FIRM</name>
<reference evidence="12 13" key="1">
    <citation type="submission" date="2020-04" db="EMBL/GenBank/DDBJ databases">
        <authorList>
            <person name="Zhang R."/>
            <person name="Schippers A."/>
        </authorList>
    </citation>
    <scope>NUCLEOTIDE SEQUENCE [LARGE SCALE GENOMIC DNA]</scope>
    <source>
        <strain evidence="12 13">DSM 109850</strain>
    </source>
</reference>
<sequence>MFYQGEPGAFSESAVHHYFPGEEARGLPSFAEVFQRLVSDSHAYALLPIENAYRGTVTEVWDRLVEQDALTIWAEVVQPVHLALMAPAETTLDSVRIVRSHPQALMQSRGFWGPRGYSAEPTLDTAGSARALAESPESGVAAVASPDAAARYGLRILAEPIEDYADNRTRFWLIAQRKPPCLPEGNRTGQKVTIAFDIPHRPGSLAAVLSVFAEHSLDLTKIESRPRPGYPFEFRFWVDAALRGPDPADAFDALHRLKEAVLFHRFLGFYPAFAS</sequence>
<gene>
    <name evidence="9" type="primary">pheA</name>
    <name evidence="12" type="ORF">HIJ39_13700</name>
</gene>
<dbReference type="Proteomes" id="UP000533476">
    <property type="component" value="Unassembled WGS sequence"/>
</dbReference>
<dbReference type="PROSITE" id="PS00858">
    <property type="entry name" value="PREPHENATE_DEHYDR_2"/>
    <property type="match status" value="1"/>
</dbReference>
<evidence type="ECO:0000313" key="12">
    <source>
        <dbReference type="EMBL" id="NMP23395.1"/>
    </source>
</evidence>
<organism evidence="12 13">
    <name type="scientific">Sulfobacillus harzensis</name>
    <dbReference type="NCBI Taxonomy" id="2729629"/>
    <lineage>
        <taxon>Bacteria</taxon>
        <taxon>Bacillati</taxon>
        <taxon>Bacillota</taxon>
        <taxon>Clostridia</taxon>
        <taxon>Eubacteriales</taxon>
        <taxon>Clostridiales Family XVII. Incertae Sedis</taxon>
        <taxon>Sulfobacillus</taxon>
    </lineage>
</organism>
<dbReference type="PANTHER" id="PTHR21022">
    <property type="entry name" value="PREPHENATE DEHYDRATASE P PROTEIN"/>
    <property type="match status" value="1"/>
</dbReference>
<keyword evidence="6 9" id="KW-0584">Phenylalanine biosynthesis</keyword>
<dbReference type="Gene3D" id="3.30.70.260">
    <property type="match status" value="1"/>
</dbReference>
<dbReference type="InterPro" id="IPR002912">
    <property type="entry name" value="ACT_dom"/>
</dbReference>
<evidence type="ECO:0000256" key="6">
    <source>
        <dbReference type="ARBA" id="ARBA00023222"/>
    </source>
</evidence>
<keyword evidence="13" id="KW-1185">Reference proteome</keyword>
<dbReference type="EC" id="4.2.1.51" evidence="2 9"/>
<dbReference type="GO" id="GO:0009094">
    <property type="term" value="P:L-phenylalanine biosynthetic process"/>
    <property type="evidence" value="ECO:0007669"/>
    <property type="project" value="UniProtKB-UniPathway"/>
</dbReference>
<dbReference type="GO" id="GO:0004664">
    <property type="term" value="F:prephenate dehydratase activity"/>
    <property type="evidence" value="ECO:0007669"/>
    <property type="project" value="UniProtKB-UniRule"/>
</dbReference>
<evidence type="ECO:0000259" key="11">
    <source>
        <dbReference type="PROSITE" id="PS51671"/>
    </source>
</evidence>
<dbReference type="InterPro" id="IPR001086">
    <property type="entry name" value="Preph_deHydtase"/>
</dbReference>
<evidence type="ECO:0000256" key="2">
    <source>
        <dbReference type="ARBA" id="ARBA00013147"/>
    </source>
</evidence>
<dbReference type="EMBL" id="JABBVZ010000050">
    <property type="protein sequence ID" value="NMP23395.1"/>
    <property type="molecule type" value="Genomic_DNA"/>
</dbReference>
<dbReference type="PROSITE" id="PS00857">
    <property type="entry name" value="PREPHENATE_DEHYDR_1"/>
    <property type="match status" value="1"/>
</dbReference>
<dbReference type="GO" id="GO:0005737">
    <property type="term" value="C:cytoplasm"/>
    <property type="evidence" value="ECO:0007669"/>
    <property type="project" value="TreeGrafter"/>
</dbReference>
<dbReference type="SUPFAM" id="SSF55021">
    <property type="entry name" value="ACT-like"/>
    <property type="match status" value="1"/>
</dbReference>
<dbReference type="PROSITE" id="PS51671">
    <property type="entry name" value="ACT"/>
    <property type="match status" value="1"/>
</dbReference>
<dbReference type="Gene3D" id="3.40.190.10">
    <property type="entry name" value="Periplasmic binding protein-like II"/>
    <property type="match status" value="2"/>
</dbReference>